<name>G4Z3B6_PHYSP</name>
<feature type="domain" description="EF-hand" evidence="15">
    <location>
        <begin position="374"/>
        <end position="409"/>
    </location>
</feature>
<evidence type="ECO:0000256" key="12">
    <source>
        <dbReference type="ARBA" id="ARBA00023136"/>
    </source>
</evidence>
<evidence type="ECO:0000256" key="8">
    <source>
        <dbReference type="ARBA" id="ARBA00022837"/>
    </source>
</evidence>
<evidence type="ECO:0000256" key="11">
    <source>
        <dbReference type="ARBA" id="ARBA00023128"/>
    </source>
</evidence>
<dbReference type="Pfam" id="PF13405">
    <property type="entry name" value="EF-hand_6"/>
    <property type="match status" value="1"/>
</dbReference>
<keyword evidence="5" id="KW-0479">Metal-binding</keyword>
<dbReference type="InParanoid" id="G4Z3B6"/>
<dbReference type="AlphaFoldDB" id="G4Z3B6"/>
<dbReference type="InterPro" id="IPR011992">
    <property type="entry name" value="EF-hand-dom_pair"/>
</dbReference>
<keyword evidence="10" id="KW-0406">Ion transport</keyword>
<evidence type="ECO:0000256" key="4">
    <source>
        <dbReference type="ARBA" id="ARBA00022568"/>
    </source>
</evidence>
<organism evidence="16 17">
    <name type="scientific">Phytophthora sojae (strain P6497)</name>
    <name type="common">Soybean stem and root rot agent</name>
    <name type="synonym">Phytophthora megasperma f. sp. glycines</name>
    <dbReference type="NCBI Taxonomy" id="1094619"/>
    <lineage>
        <taxon>Eukaryota</taxon>
        <taxon>Sar</taxon>
        <taxon>Stramenopiles</taxon>
        <taxon>Oomycota</taxon>
        <taxon>Peronosporomycetes</taxon>
        <taxon>Peronosporales</taxon>
        <taxon>Peronosporaceae</taxon>
        <taxon>Phytophthora</taxon>
    </lineage>
</organism>
<keyword evidence="8" id="KW-0106">Calcium</keyword>
<keyword evidence="11" id="KW-0496">Mitochondrion</keyword>
<dbReference type="Pfam" id="PF13202">
    <property type="entry name" value="EF-hand_5"/>
    <property type="match status" value="2"/>
</dbReference>
<evidence type="ECO:0000313" key="17">
    <source>
        <dbReference type="Proteomes" id="UP000002640"/>
    </source>
</evidence>
<dbReference type="InterPro" id="IPR018247">
    <property type="entry name" value="EF_Hand_1_Ca_BS"/>
</dbReference>
<dbReference type="GO" id="GO:0005758">
    <property type="term" value="C:mitochondrial intermembrane space"/>
    <property type="evidence" value="ECO:0007669"/>
    <property type="project" value="UniProtKB-SubCell"/>
</dbReference>
<dbReference type="RefSeq" id="XP_009524196.1">
    <property type="nucleotide sequence ID" value="XM_009525901.1"/>
</dbReference>
<feature type="domain" description="EF-hand" evidence="15">
    <location>
        <begin position="252"/>
        <end position="278"/>
    </location>
</feature>
<dbReference type="InterPro" id="IPR039800">
    <property type="entry name" value="MICU1/2/3"/>
</dbReference>
<dbReference type="GO" id="GO:0051560">
    <property type="term" value="P:mitochondrial calcium ion homeostasis"/>
    <property type="evidence" value="ECO:0007669"/>
    <property type="project" value="TreeGrafter"/>
</dbReference>
<proteinExistence type="inferred from homology"/>
<sequence>MTRDDLARAVTPYTYRHGAPLASKNPKFNAKAREDKSPPDVAGEYRRRVQRLLIDKDNVTTQDVQELLAFREKSHVDFETHVKTLHALHVTNAEFDQFVVLHGGPARPKTFFDLVDADGDGLISYPEYMFFNTLLAIPERQFELAFKMFDTDDNGKLDHREFKQIMELMRLRTPAGRQDRSLHDDDDVPIFKHLFGELATQSLSYEDFCAFRRDLKQEIMRIQISFPPRFDLFMFWGCSRDLYWFPLTPVYFEQYDVDGDGTLSPREFGMFLVSHVDQRHIEMWVDRVDRLRNLKGHITEQEFMDFNVFLEHLDELKVAMDLVMQERGVNKGMFSENWCTPSWMVMADTLLLPADQFQRATRAAVRGSKTTKPVTPLQIDILFALFDLDNDGLLSTKEFIEVMQTRKDSGFNEPRDTGVFNFFQRIKECIECIL</sequence>
<comment type="similarity">
    <text evidence="13">Belongs to the MICU1 family. MICU1 subfamily.</text>
</comment>
<dbReference type="InterPro" id="IPR002048">
    <property type="entry name" value="EF_hand_dom"/>
</dbReference>
<dbReference type="GO" id="GO:0036444">
    <property type="term" value="P:calcium import into the mitochondrion"/>
    <property type="evidence" value="ECO:0007669"/>
    <property type="project" value="TreeGrafter"/>
</dbReference>
<dbReference type="PROSITE" id="PS50222">
    <property type="entry name" value="EF_HAND_2"/>
    <property type="match status" value="3"/>
</dbReference>
<dbReference type="GO" id="GO:0005509">
    <property type="term" value="F:calcium ion binding"/>
    <property type="evidence" value="ECO:0007669"/>
    <property type="project" value="InterPro"/>
</dbReference>
<evidence type="ECO:0000256" key="1">
    <source>
        <dbReference type="ARBA" id="ARBA00004273"/>
    </source>
</evidence>
<feature type="compositionally biased region" description="Basic and acidic residues" evidence="14">
    <location>
        <begin position="31"/>
        <end position="42"/>
    </location>
</feature>
<feature type="domain" description="EF-hand" evidence="15">
    <location>
        <begin position="137"/>
        <end position="172"/>
    </location>
</feature>
<evidence type="ECO:0000256" key="10">
    <source>
        <dbReference type="ARBA" id="ARBA00023065"/>
    </source>
</evidence>
<keyword evidence="9" id="KW-0809">Transit peptide</keyword>
<dbReference type="SUPFAM" id="SSF47473">
    <property type="entry name" value="EF-hand"/>
    <property type="match status" value="2"/>
</dbReference>
<dbReference type="PANTHER" id="PTHR12294">
    <property type="entry name" value="EF HAND DOMAIN FAMILY A1,A2-RELATED"/>
    <property type="match status" value="1"/>
</dbReference>
<evidence type="ECO:0000256" key="7">
    <source>
        <dbReference type="ARBA" id="ARBA00022792"/>
    </source>
</evidence>
<dbReference type="PROSITE" id="PS00018">
    <property type="entry name" value="EF_HAND_1"/>
    <property type="match status" value="3"/>
</dbReference>
<dbReference type="CDD" id="cd00051">
    <property type="entry name" value="EFh"/>
    <property type="match status" value="1"/>
</dbReference>
<dbReference type="GO" id="GO:1990246">
    <property type="term" value="C:uniplex complex"/>
    <property type="evidence" value="ECO:0007669"/>
    <property type="project" value="TreeGrafter"/>
</dbReference>
<evidence type="ECO:0000259" key="15">
    <source>
        <dbReference type="PROSITE" id="PS50222"/>
    </source>
</evidence>
<keyword evidence="17" id="KW-1185">Reference proteome</keyword>
<evidence type="ECO:0000256" key="3">
    <source>
        <dbReference type="ARBA" id="ARBA00022448"/>
    </source>
</evidence>
<dbReference type="EMBL" id="JH159153">
    <property type="protein sequence ID" value="EGZ21479.1"/>
    <property type="molecule type" value="Genomic_DNA"/>
</dbReference>
<evidence type="ECO:0000256" key="5">
    <source>
        <dbReference type="ARBA" id="ARBA00022723"/>
    </source>
</evidence>
<dbReference type="KEGG" id="psoj:PHYSODRAFT_491824"/>
<dbReference type="STRING" id="1094619.G4Z3B6"/>
<dbReference type="OMA" id="YPEYMFF"/>
<dbReference type="PANTHER" id="PTHR12294:SF1">
    <property type="entry name" value="CALCIUM UPTAKE PROTEIN 1, MITOCHONDRIAL"/>
    <property type="match status" value="1"/>
</dbReference>
<keyword evidence="4" id="KW-0109">Calcium transport</keyword>
<evidence type="ECO:0000256" key="6">
    <source>
        <dbReference type="ARBA" id="ARBA00022737"/>
    </source>
</evidence>
<evidence type="ECO:0000256" key="2">
    <source>
        <dbReference type="ARBA" id="ARBA00004569"/>
    </source>
</evidence>
<keyword evidence="3" id="KW-0813">Transport</keyword>
<dbReference type="Gene3D" id="1.10.238.10">
    <property type="entry name" value="EF-hand"/>
    <property type="match status" value="3"/>
</dbReference>
<feature type="region of interest" description="Disordered" evidence="14">
    <location>
        <begin position="17"/>
        <end position="42"/>
    </location>
</feature>
<keyword evidence="6" id="KW-0677">Repeat</keyword>
<gene>
    <name evidence="16" type="ORF">PHYSODRAFT_491824</name>
</gene>
<dbReference type="Pfam" id="PF13833">
    <property type="entry name" value="EF-hand_8"/>
    <property type="match status" value="1"/>
</dbReference>
<evidence type="ECO:0000256" key="14">
    <source>
        <dbReference type="SAM" id="MobiDB-lite"/>
    </source>
</evidence>
<accession>G4Z3B6</accession>
<dbReference type="SMART" id="SM00054">
    <property type="entry name" value="EFh"/>
    <property type="match status" value="4"/>
</dbReference>
<evidence type="ECO:0000256" key="9">
    <source>
        <dbReference type="ARBA" id="ARBA00022946"/>
    </source>
</evidence>
<evidence type="ECO:0000256" key="13">
    <source>
        <dbReference type="ARBA" id="ARBA00038333"/>
    </source>
</evidence>
<comment type="subcellular location">
    <subcellularLocation>
        <location evidence="1">Mitochondrion inner membrane</location>
    </subcellularLocation>
    <subcellularLocation>
        <location evidence="2">Mitochondrion intermembrane space</location>
    </subcellularLocation>
</comment>
<keyword evidence="12" id="KW-0472">Membrane</keyword>
<dbReference type="GeneID" id="20656760"/>
<keyword evidence="7" id="KW-0999">Mitochondrion inner membrane</keyword>
<reference evidence="16 17" key="1">
    <citation type="journal article" date="2006" name="Science">
        <title>Phytophthora genome sequences uncover evolutionary origins and mechanisms of pathogenesis.</title>
        <authorList>
            <person name="Tyler B.M."/>
            <person name="Tripathy S."/>
            <person name="Zhang X."/>
            <person name="Dehal P."/>
            <person name="Jiang R.H."/>
            <person name="Aerts A."/>
            <person name="Arredondo F.D."/>
            <person name="Baxter L."/>
            <person name="Bensasson D."/>
            <person name="Beynon J.L."/>
            <person name="Chapman J."/>
            <person name="Damasceno C.M."/>
            <person name="Dorrance A.E."/>
            <person name="Dou D."/>
            <person name="Dickerman A.W."/>
            <person name="Dubchak I.L."/>
            <person name="Garbelotto M."/>
            <person name="Gijzen M."/>
            <person name="Gordon S.G."/>
            <person name="Govers F."/>
            <person name="Grunwald N.J."/>
            <person name="Huang W."/>
            <person name="Ivors K.L."/>
            <person name="Jones R.W."/>
            <person name="Kamoun S."/>
            <person name="Krampis K."/>
            <person name="Lamour K.H."/>
            <person name="Lee M.K."/>
            <person name="McDonald W.H."/>
            <person name="Medina M."/>
            <person name="Meijer H.J."/>
            <person name="Nordberg E.K."/>
            <person name="Maclean D.J."/>
            <person name="Ospina-Giraldo M.D."/>
            <person name="Morris P.F."/>
            <person name="Phuntumart V."/>
            <person name="Putnam N.H."/>
            <person name="Rash S."/>
            <person name="Rose J.K."/>
            <person name="Sakihama Y."/>
            <person name="Salamov A.A."/>
            <person name="Savidor A."/>
            <person name="Scheuring C.F."/>
            <person name="Smith B.M."/>
            <person name="Sobral B.W."/>
            <person name="Terry A."/>
            <person name="Torto-Alalibo T.A."/>
            <person name="Win J."/>
            <person name="Xu Z."/>
            <person name="Zhang H."/>
            <person name="Grigoriev I.V."/>
            <person name="Rokhsar D.S."/>
            <person name="Boore J.L."/>
        </authorList>
    </citation>
    <scope>NUCLEOTIDE SEQUENCE [LARGE SCALE GENOMIC DNA]</scope>
    <source>
        <strain evidence="16 17">P6497</strain>
    </source>
</reference>
<protein>
    <recommendedName>
        <fullName evidence="15">EF-hand domain-containing protein</fullName>
    </recommendedName>
</protein>
<evidence type="ECO:0000313" key="16">
    <source>
        <dbReference type="EMBL" id="EGZ21479.1"/>
    </source>
</evidence>
<dbReference type="Proteomes" id="UP000002640">
    <property type="component" value="Unassembled WGS sequence"/>
</dbReference>